<keyword evidence="6" id="KW-0548">Nucleotidyltransferase</keyword>
<dbReference type="InterPro" id="IPR043128">
    <property type="entry name" value="Rev_trsase/Diguanyl_cyclase"/>
</dbReference>
<dbReference type="PANTHER" id="PTHR45138:SF9">
    <property type="entry name" value="DIGUANYLATE CYCLASE DGCM-RELATED"/>
    <property type="match status" value="1"/>
</dbReference>
<reference evidence="6" key="1">
    <citation type="submission" date="2022-09" db="EMBL/GenBank/DDBJ databases">
        <title>Genome analysis and characterization of larvicidal activity of Brevibacillus strains.</title>
        <authorList>
            <person name="Patrusheva E.V."/>
            <person name="Izotova A.O."/>
            <person name="Toshchakov S.V."/>
            <person name="Sineoky S.P."/>
        </authorList>
    </citation>
    <scope>NUCLEOTIDE SEQUENCE</scope>
    <source>
        <strain evidence="6">VKPM_B-13247</strain>
    </source>
</reference>
<sequence>MTTNKNQKQLHEARKLFLHELTNQLKSIEEHLGHYVYEQNWQSAQEIYRIAHTLKGSAPIFGLVAIGKVADLLVKEFEWTQSDCRIRLAPEQLRMAHMLISQLKMEQSFSKEEMLQEEKQWNEEDQLVNKQAYRLLLIDDDDVLRTYLVKRLSQEGYLVEAAANVEEAKHLLWERTFDLIMLDLMMHPQSGYEIFDCVRNDLVLKWIPLVVLSGKKDSKDKIRCYRMGADHYVTKPFHFEELEACIYRLLTRTQHYEHMAFRDPLTGVNNRRYFDHQLQVELAQTRRKQEPISIAFIDIDYFKKINDIYGHHIGDLVLQGLGRIIQQNLRATDLLARYGGEEFVIAFPGTSAEQATMVLERIRDQLQQAPVVQIDGQDFHITFSAGVADWDKMMPNQKWLEQADQAMYEAKRQGRNQIVRVKLDMDEPENDLEANQKKCLLIADDDQMIRSIIRTKLAHLGVDIIEATDGEEALEAMRNKRPQLCILDGIMPKIDGFSLLKIIRQDQNLRKMRIMMLSARNTEKDIVQGLSLGADDYMSKPFSMLELELRVKRLLYVE</sequence>
<dbReference type="PROSITE" id="PS50110">
    <property type="entry name" value="RESPONSE_REGULATORY"/>
    <property type="match status" value="2"/>
</dbReference>
<dbReference type="PROSITE" id="PS50894">
    <property type="entry name" value="HPT"/>
    <property type="match status" value="1"/>
</dbReference>
<dbReference type="GO" id="GO:0052621">
    <property type="term" value="F:diguanylate cyclase activity"/>
    <property type="evidence" value="ECO:0007669"/>
    <property type="project" value="UniProtKB-EC"/>
</dbReference>
<feature type="modified residue" description="Phosphohistidine" evidence="1">
    <location>
        <position position="52"/>
    </location>
</feature>
<dbReference type="CDD" id="cd00088">
    <property type="entry name" value="HPT"/>
    <property type="match status" value="1"/>
</dbReference>
<dbReference type="InterPro" id="IPR000160">
    <property type="entry name" value="GGDEF_dom"/>
</dbReference>
<feature type="domain" description="GGDEF" evidence="4">
    <location>
        <begin position="290"/>
        <end position="423"/>
    </location>
</feature>
<evidence type="ECO:0000256" key="2">
    <source>
        <dbReference type="PROSITE-ProRule" id="PRU00169"/>
    </source>
</evidence>
<keyword evidence="6" id="KW-0808">Transferase</keyword>
<comment type="caution">
    <text evidence="6">The sequence shown here is derived from an EMBL/GenBank/DDBJ whole genome shotgun (WGS) entry which is preliminary data.</text>
</comment>
<dbReference type="CDD" id="cd00156">
    <property type="entry name" value="REC"/>
    <property type="match status" value="1"/>
</dbReference>
<dbReference type="InterPro" id="IPR001789">
    <property type="entry name" value="Sig_transdc_resp-reg_receiver"/>
</dbReference>
<dbReference type="Pfam" id="PF00072">
    <property type="entry name" value="Response_reg"/>
    <property type="match status" value="2"/>
</dbReference>
<dbReference type="AlphaFoldDB" id="A0AAP3DFV3"/>
<dbReference type="GO" id="GO:1902201">
    <property type="term" value="P:negative regulation of bacterial-type flagellum-dependent cell motility"/>
    <property type="evidence" value="ECO:0007669"/>
    <property type="project" value="TreeGrafter"/>
</dbReference>
<evidence type="ECO:0000256" key="1">
    <source>
        <dbReference type="PROSITE-ProRule" id="PRU00110"/>
    </source>
</evidence>
<dbReference type="InterPro" id="IPR011006">
    <property type="entry name" value="CheY-like_superfamily"/>
</dbReference>
<feature type="modified residue" description="4-aspartylphosphate" evidence="2">
    <location>
        <position position="488"/>
    </location>
</feature>
<dbReference type="SMART" id="SM00448">
    <property type="entry name" value="REC"/>
    <property type="match status" value="2"/>
</dbReference>
<gene>
    <name evidence="6" type="ORF">O0554_05435</name>
</gene>
<dbReference type="SUPFAM" id="SSF47226">
    <property type="entry name" value="Histidine-containing phosphotransfer domain, HPT domain"/>
    <property type="match status" value="1"/>
</dbReference>
<dbReference type="EMBL" id="JAPTNE010000006">
    <property type="protein sequence ID" value="MCZ0806365.1"/>
    <property type="molecule type" value="Genomic_DNA"/>
</dbReference>
<dbReference type="FunFam" id="3.30.70.270:FF:000001">
    <property type="entry name" value="Diguanylate cyclase domain protein"/>
    <property type="match status" value="1"/>
</dbReference>
<dbReference type="InterPro" id="IPR036641">
    <property type="entry name" value="HPT_dom_sf"/>
</dbReference>
<feature type="modified residue" description="4-aspartylphosphate" evidence="2">
    <location>
        <position position="183"/>
    </location>
</feature>
<dbReference type="GO" id="GO:0043709">
    <property type="term" value="P:cell adhesion involved in single-species biofilm formation"/>
    <property type="evidence" value="ECO:0007669"/>
    <property type="project" value="TreeGrafter"/>
</dbReference>
<keyword evidence="2" id="KW-0597">Phosphoprotein</keyword>
<organism evidence="6 7">
    <name type="scientific">Brevibacillus laterosporus</name>
    <name type="common">Bacillus laterosporus</name>
    <dbReference type="NCBI Taxonomy" id="1465"/>
    <lineage>
        <taxon>Bacteria</taxon>
        <taxon>Bacillati</taxon>
        <taxon>Bacillota</taxon>
        <taxon>Bacilli</taxon>
        <taxon>Bacillales</taxon>
        <taxon>Paenibacillaceae</taxon>
        <taxon>Brevibacillus</taxon>
    </lineage>
</organism>
<dbReference type="Gene3D" id="3.30.70.270">
    <property type="match status" value="1"/>
</dbReference>
<feature type="domain" description="Response regulatory" evidence="3">
    <location>
        <begin position="134"/>
        <end position="250"/>
    </location>
</feature>
<dbReference type="SMART" id="SM00267">
    <property type="entry name" value="GGDEF"/>
    <property type="match status" value="1"/>
</dbReference>
<dbReference type="SUPFAM" id="SSF55073">
    <property type="entry name" value="Nucleotide cyclase"/>
    <property type="match status" value="1"/>
</dbReference>
<dbReference type="PROSITE" id="PS50887">
    <property type="entry name" value="GGDEF"/>
    <property type="match status" value="1"/>
</dbReference>
<dbReference type="InterPro" id="IPR050469">
    <property type="entry name" value="Diguanylate_Cyclase"/>
</dbReference>
<evidence type="ECO:0000259" key="3">
    <source>
        <dbReference type="PROSITE" id="PS50110"/>
    </source>
</evidence>
<protein>
    <submittedName>
        <fullName evidence="6">Diguanylate cyclase</fullName>
        <ecNumber evidence="6">2.7.7.65</ecNumber>
    </submittedName>
</protein>
<accession>A0AAP3DFV3</accession>
<dbReference type="Gene3D" id="3.40.50.2300">
    <property type="match status" value="2"/>
</dbReference>
<evidence type="ECO:0000259" key="4">
    <source>
        <dbReference type="PROSITE" id="PS50887"/>
    </source>
</evidence>
<evidence type="ECO:0000313" key="7">
    <source>
        <dbReference type="Proteomes" id="UP001077662"/>
    </source>
</evidence>
<dbReference type="CDD" id="cd17574">
    <property type="entry name" value="REC_OmpR"/>
    <property type="match status" value="1"/>
</dbReference>
<proteinExistence type="predicted"/>
<dbReference type="Pfam" id="PF00990">
    <property type="entry name" value="GGDEF"/>
    <property type="match status" value="1"/>
</dbReference>
<dbReference type="PANTHER" id="PTHR45138">
    <property type="entry name" value="REGULATORY COMPONENTS OF SENSORY TRANSDUCTION SYSTEM"/>
    <property type="match status" value="1"/>
</dbReference>
<feature type="domain" description="Response regulatory" evidence="3">
    <location>
        <begin position="439"/>
        <end position="555"/>
    </location>
</feature>
<dbReference type="GO" id="GO:0000160">
    <property type="term" value="P:phosphorelay signal transduction system"/>
    <property type="evidence" value="ECO:0007669"/>
    <property type="project" value="InterPro"/>
</dbReference>
<feature type="domain" description="HPt" evidence="5">
    <location>
        <begin position="6"/>
        <end position="113"/>
    </location>
</feature>
<evidence type="ECO:0000259" key="5">
    <source>
        <dbReference type="PROSITE" id="PS50894"/>
    </source>
</evidence>
<dbReference type="GO" id="GO:0005886">
    <property type="term" value="C:plasma membrane"/>
    <property type="evidence" value="ECO:0007669"/>
    <property type="project" value="TreeGrafter"/>
</dbReference>
<dbReference type="NCBIfam" id="TIGR00254">
    <property type="entry name" value="GGDEF"/>
    <property type="match status" value="1"/>
</dbReference>
<dbReference type="InterPro" id="IPR008207">
    <property type="entry name" value="Sig_transdc_His_kin_Hpt_dom"/>
</dbReference>
<dbReference type="Proteomes" id="UP001077662">
    <property type="component" value="Unassembled WGS sequence"/>
</dbReference>
<dbReference type="RefSeq" id="WP_258433063.1">
    <property type="nucleotide sequence ID" value="NZ_JANSGW010000006.1"/>
</dbReference>
<evidence type="ECO:0000313" key="6">
    <source>
        <dbReference type="EMBL" id="MCZ0806365.1"/>
    </source>
</evidence>
<dbReference type="SUPFAM" id="SSF52172">
    <property type="entry name" value="CheY-like"/>
    <property type="match status" value="2"/>
</dbReference>
<dbReference type="EC" id="2.7.7.65" evidence="6"/>
<name>A0AAP3DFV3_BRELA</name>
<dbReference type="InterPro" id="IPR029787">
    <property type="entry name" value="Nucleotide_cyclase"/>
</dbReference>
<dbReference type="CDD" id="cd01949">
    <property type="entry name" value="GGDEF"/>
    <property type="match status" value="1"/>
</dbReference>
<dbReference type="Gene3D" id="1.20.120.160">
    <property type="entry name" value="HPT domain"/>
    <property type="match status" value="1"/>
</dbReference>
<dbReference type="Pfam" id="PF01627">
    <property type="entry name" value="Hpt"/>
    <property type="match status" value="1"/>
</dbReference>